<evidence type="ECO:0000313" key="2">
    <source>
        <dbReference type="EMBL" id="TBU66235.1"/>
    </source>
</evidence>
<organism evidence="2 3">
    <name type="scientific">Dichomitus squalens</name>
    <dbReference type="NCBI Taxonomy" id="114155"/>
    <lineage>
        <taxon>Eukaryota</taxon>
        <taxon>Fungi</taxon>
        <taxon>Dikarya</taxon>
        <taxon>Basidiomycota</taxon>
        <taxon>Agaricomycotina</taxon>
        <taxon>Agaricomycetes</taxon>
        <taxon>Polyporales</taxon>
        <taxon>Polyporaceae</taxon>
        <taxon>Dichomitus</taxon>
    </lineage>
</organism>
<dbReference type="Proteomes" id="UP000292082">
    <property type="component" value="Unassembled WGS sequence"/>
</dbReference>
<reference evidence="2 3" key="1">
    <citation type="submission" date="2019-01" db="EMBL/GenBank/DDBJ databases">
        <title>Draft genome sequences of three monokaryotic isolates of the white-rot basidiomycete fungus Dichomitus squalens.</title>
        <authorList>
            <consortium name="DOE Joint Genome Institute"/>
            <person name="Lopez S.C."/>
            <person name="Andreopoulos B."/>
            <person name="Pangilinan J."/>
            <person name="Lipzen A."/>
            <person name="Riley R."/>
            <person name="Ahrendt S."/>
            <person name="Ng V."/>
            <person name="Barry K."/>
            <person name="Daum C."/>
            <person name="Grigoriev I.V."/>
            <person name="Hilden K.S."/>
            <person name="Makela M.R."/>
            <person name="de Vries R.P."/>
        </authorList>
    </citation>
    <scope>NUCLEOTIDE SEQUENCE [LARGE SCALE GENOMIC DNA]</scope>
    <source>
        <strain evidence="2 3">CBS 464.89</strain>
    </source>
</reference>
<name>A0A4Q9QER5_9APHY</name>
<keyword evidence="3" id="KW-1185">Reference proteome</keyword>
<protein>
    <submittedName>
        <fullName evidence="2">Uncharacterized protein</fullName>
    </submittedName>
</protein>
<accession>A0A4Q9QER5</accession>
<dbReference type="EMBL" id="ML145084">
    <property type="protein sequence ID" value="TBU66235.1"/>
    <property type="molecule type" value="Genomic_DNA"/>
</dbReference>
<proteinExistence type="predicted"/>
<sequence>MASTACKALIPPVTPASPSTLRKKVAPAEKTGPAPGSSSKVRGKKQETSAEREERLEAERKKKEFERKEKEIDDATAPMEADLPFSRHARREIMVLKTLCYAMLEIRQFRKELEVLWREMCLTRGTISDLARSREGVYQEYFSGIADLLEGEPSDSEGHLELDPDWTEMEKFGVGSPD</sequence>
<evidence type="ECO:0000313" key="3">
    <source>
        <dbReference type="Proteomes" id="UP000292082"/>
    </source>
</evidence>
<dbReference type="AlphaFoldDB" id="A0A4Q9QER5"/>
<gene>
    <name evidence="2" type="ORF">BD310DRAFT_902455</name>
</gene>
<feature type="region of interest" description="Disordered" evidence="1">
    <location>
        <begin position="1"/>
        <end position="75"/>
    </location>
</feature>
<feature type="compositionally biased region" description="Basic and acidic residues" evidence="1">
    <location>
        <begin position="44"/>
        <end position="73"/>
    </location>
</feature>
<evidence type="ECO:0000256" key="1">
    <source>
        <dbReference type="SAM" id="MobiDB-lite"/>
    </source>
</evidence>